<protein>
    <submittedName>
        <fullName evidence="1">Uncharacterized protein</fullName>
    </submittedName>
</protein>
<dbReference type="AlphaFoldDB" id="A0A0K8MCK8"/>
<sequence>MPKNIDFTYEKNEVPFTALAPVNSVDPSSAGVEFHDGTQWLRFLLNQDILGTDRQIVISIDPATQKPVISISQNPVVPGDTVIDSAGFLTVPVGVQSQRPTEPKVGMIRFSVPDHNTILSTPTLPGILSPIGTGTSDTQIDYTKFIGTEWTLSTFTENSQGKARLSRYSREQTINVMDLSAVSELDFSELGLTLRWASPADLSGSISCDLTFKFV</sequence>
<keyword evidence="2" id="KW-1185">Reference proteome</keyword>
<organism evidence="1 2">
    <name type="scientific">Caedimonas varicaedens</name>
    <dbReference type="NCBI Taxonomy" id="1629334"/>
    <lineage>
        <taxon>Bacteria</taxon>
        <taxon>Pseudomonadati</taxon>
        <taxon>Pseudomonadota</taxon>
        <taxon>Alphaproteobacteria</taxon>
        <taxon>Holosporales</taxon>
        <taxon>Caedimonadaceae</taxon>
        <taxon>Caedimonas</taxon>
    </lineage>
</organism>
<proteinExistence type="predicted"/>
<dbReference type="STRING" id="1629334.Cva_00850"/>
<reference evidence="1 2" key="1">
    <citation type="submission" date="2015-03" db="EMBL/GenBank/DDBJ databases">
        <title>Caedibacter varicaedens, whole genome shotgun sequence.</title>
        <authorList>
            <person name="Suzuki H."/>
            <person name="Dapper A.L."/>
            <person name="Gibson A.K."/>
            <person name="Jackson C."/>
            <person name="Lee H."/>
            <person name="Pejaver V.R."/>
            <person name="Doak T."/>
            <person name="Lynch M."/>
        </authorList>
    </citation>
    <scope>NUCLEOTIDE SEQUENCE [LARGE SCALE GENOMIC DNA]</scope>
</reference>
<dbReference type="Proteomes" id="UP000036771">
    <property type="component" value="Unassembled WGS sequence"/>
</dbReference>
<evidence type="ECO:0000313" key="1">
    <source>
        <dbReference type="EMBL" id="GAO98202.1"/>
    </source>
</evidence>
<dbReference type="EMBL" id="BBVC01000031">
    <property type="protein sequence ID" value="GAO98202.1"/>
    <property type="molecule type" value="Genomic_DNA"/>
</dbReference>
<evidence type="ECO:0000313" key="2">
    <source>
        <dbReference type="Proteomes" id="UP000036771"/>
    </source>
</evidence>
<accession>A0A0K8MCK8</accession>
<gene>
    <name evidence="1" type="ORF">Cva_00850</name>
</gene>
<comment type="caution">
    <text evidence="1">The sequence shown here is derived from an EMBL/GenBank/DDBJ whole genome shotgun (WGS) entry which is preliminary data.</text>
</comment>
<name>A0A0K8MCK8_9PROT</name>